<sequence length="347" mass="38340">MIPSVDDQVLRDNPEFAKLYSVLKNDILNPDGSTKCDPDVKERKVVTQELNSMRRRCAKQYLLQRAIATASPPDVKTSADKPADTRSDEPTLTEPSGLLAELLYILPSLVDSDLPVDSHDVALILSSPPFSEFESLLPELGAIISANLHASALSLVRITHPSKNPSYLHRHIPSLPADHAALRGKLSEAQQSLISNRLQALASLTELISSYTQSLTLLIQALESKHGLAARSLELWALDVSLEAQSTELDAKATSTSLSKEMYSPEAVTALRHYLSHLKDAQVRAAERVRGLQAELGEYGVGVDKDGSKEKTMKELARVYHEMERQMEDVKKDLDRLDNKQDEMGRT</sequence>
<proteinExistence type="predicted"/>
<dbReference type="Proteomes" id="UP000030151">
    <property type="component" value="Unassembled WGS sequence"/>
</dbReference>
<gene>
    <name evidence="3" type="ORF">X797_005363</name>
</gene>
<protein>
    <submittedName>
        <fullName evidence="3">Uncharacterized protein</fullName>
    </submittedName>
</protein>
<comment type="caution">
    <text evidence="3">The sequence shown here is derived from an EMBL/GenBank/DDBJ whole genome shotgun (WGS) entry which is preliminary data.</text>
</comment>
<dbReference type="EMBL" id="JELW01000008">
    <property type="protein sequence ID" value="EXV01267.1"/>
    <property type="molecule type" value="Genomic_DNA"/>
</dbReference>
<feature type="region of interest" description="Disordered" evidence="2">
    <location>
        <begin position="72"/>
        <end position="93"/>
    </location>
</feature>
<evidence type="ECO:0000313" key="4">
    <source>
        <dbReference type="Proteomes" id="UP000030151"/>
    </source>
</evidence>
<keyword evidence="1" id="KW-0175">Coiled coil</keyword>
<organism evidence="3 4">
    <name type="scientific">Metarhizium robertsii</name>
    <dbReference type="NCBI Taxonomy" id="568076"/>
    <lineage>
        <taxon>Eukaryota</taxon>
        <taxon>Fungi</taxon>
        <taxon>Dikarya</taxon>
        <taxon>Ascomycota</taxon>
        <taxon>Pezizomycotina</taxon>
        <taxon>Sordariomycetes</taxon>
        <taxon>Hypocreomycetidae</taxon>
        <taxon>Hypocreales</taxon>
        <taxon>Clavicipitaceae</taxon>
        <taxon>Metarhizium</taxon>
    </lineage>
</organism>
<dbReference type="AlphaFoldDB" id="A0A014N4U2"/>
<evidence type="ECO:0000256" key="1">
    <source>
        <dbReference type="SAM" id="Coils"/>
    </source>
</evidence>
<accession>A0A014N4U2</accession>
<feature type="coiled-coil region" evidence="1">
    <location>
        <begin position="313"/>
        <end position="347"/>
    </location>
</feature>
<evidence type="ECO:0000256" key="2">
    <source>
        <dbReference type="SAM" id="MobiDB-lite"/>
    </source>
</evidence>
<dbReference type="HOGENOM" id="CLU_054584_0_0_1"/>
<evidence type="ECO:0000313" key="3">
    <source>
        <dbReference type="EMBL" id="EXV01267.1"/>
    </source>
</evidence>
<dbReference type="OrthoDB" id="66964at2759"/>
<reference evidence="3 4" key="1">
    <citation type="submission" date="2014-02" db="EMBL/GenBank/DDBJ databases">
        <title>The genome sequence of the entomopathogenic fungus Metarhizium robertsii ARSEF 2575.</title>
        <authorList>
            <person name="Giuliano Garisto Donzelli B."/>
            <person name="Roe B.A."/>
            <person name="Macmil S.L."/>
            <person name="Krasnoff S.B."/>
            <person name="Gibson D.M."/>
        </authorList>
    </citation>
    <scope>NUCLEOTIDE SEQUENCE [LARGE SCALE GENOMIC DNA]</scope>
    <source>
        <strain evidence="3 4">ARSEF 2575</strain>
    </source>
</reference>
<feature type="compositionally biased region" description="Basic and acidic residues" evidence="2">
    <location>
        <begin position="77"/>
        <end position="89"/>
    </location>
</feature>
<name>A0A014N4U2_9HYPO</name>
<dbReference type="eggNOG" id="ENOG502ST0H">
    <property type="taxonomic scope" value="Eukaryota"/>
</dbReference>